<evidence type="ECO:0008006" key="4">
    <source>
        <dbReference type="Google" id="ProtNLM"/>
    </source>
</evidence>
<dbReference type="GO" id="GO:0006310">
    <property type="term" value="P:DNA recombination"/>
    <property type="evidence" value="ECO:0007669"/>
    <property type="project" value="UniProtKB-KW"/>
</dbReference>
<dbReference type="InterPro" id="IPR013762">
    <property type="entry name" value="Integrase-like_cat_sf"/>
</dbReference>
<dbReference type="CDD" id="cd00397">
    <property type="entry name" value="DNA_BRE_C"/>
    <property type="match status" value="1"/>
</dbReference>
<dbReference type="Gene3D" id="1.10.443.10">
    <property type="entry name" value="Intergrase catalytic core"/>
    <property type="match status" value="1"/>
</dbReference>
<keyword evidence="1" id="KW-0233">DNA recombination</keyword>
<comment type="caution">
    <text evidence="2">The sequence shown here is derived from an EMBL/GenBank/DDBJ whole genome shotgun (WGS) entry which is preliminary data.</text>
</comment>
<name>A0A241ZFW2_ACIBA</name>
<accession>A0A241ZFW2</accession>
<dbReference type="RefSeq" id="WP_002059424.1">
    <property type="nucleotide sequence ID" value="NZ_JAKSWI010000057.1"/>
</dbReference>
<dbReference type="SUPFAM" id="SSF56349">
    <property type="entry name" value="DNA breaking-rejoining enzymes"/>
    <property type="match status" value="1"/>
</dbReference>
<proteinExistence type="predicted"/>
<dbReference type="GO" id="GO:0015074">
    <property type="term" value="P:DNA integration"/>
    <property type="evidence" value="ECO:0007669"/>
    <property type="project" value="InterPro"/>
</dbReference>
<dbReference type="GO" id="GO:0003677">
    <property type="term" value="F:DNA binding"/>
    <property type="evidence" value="ECO:0007669"/>
    <property type="project" value="InterPro"/>
</dbReference>
<organism evidence="2 3">
    <name type="scientific">Acinetobacter baumannii</name>
    <dbReference type="NCBI Taxonomy" id="470"/>
    <lineage>
        <taxon>Bacteria</taxon>
        <taxon>Pseudomonadati</taxon>
        <taxon>Pseudomonadota</taxon>
        <taxon>Gammaproteobacteria</taxon>
        <taxon>Moraxellales</taxon>
        <taxon>Moraxellaceae</taxon>
        <taxon>Acinetobacter</taxon>
        <taxon>Acinetobacter calcoaceticus/baumannii complex</taxon>
    </lineage>
</organism>
<evidence type="ECO:0000313" key="2">
    <source>
        <dbReference type="EMBL" id="OTM90769.1"/>
    </source>
</evidence>
<gene>
    <name evidence="2" type="ORF">B9X95_06310</name>
</gene>
<dbReference type="AlphaFoldDB" id="A0A241ZFW2"/>
<evidence type="ECO:0000256" key="1">
    <source>
        <dbReference type="ARBA" id="ARBA00023172"/>
    </source>
</evidence>
<reference evidence="2 3" key="1">
    <citation type="submission" date="2017-05" db="EMBL/GenBank/DDBJ databases">
        <authorList>
            <person name="Song R."/>
            <person name="Chenine A.L."/>
            <person name="Ruprecht R.M."/>
        </authorList>
    </citation>
    <scope>NUCLEOTIDE SEQUENCE [LARGE SCALE GENOMIC DNA]</scope>
    <source>
        <strain evidence="2 3">PR350</strain>
    </source>
</reference>
<evidence type="ECO:0000313" key="3">
    <source>
        <dbReference type="Proteomes" id="UP000194699"/>
    </source>
</evidence>
<dbReference type="InterPro" id="IPR011010">
    <property type="entry name" value="DNA_brk_join_enz"/>
</dbReference>
<dbReference type="Proteomes" id="UP000194699">
    <property type="component" value="Unassembled WGS sequence"/>
</dbReference>
<sequence>MKQPRDNIFYIKNNNIVEVDEKLVQRNTPWLLNNYEDDVWKLKPHIHSDDNSRYTVNWNIFDINEYIGVFNRWDYWKSAAKELAYWIMNAPTNKCKTTSSLANFCRSIREIYEWLCFERKCFSLSEVKQEDITSFIEHVAAKKLTESTVLNKLIVISYVYSHRKYLSESFKFNPFKSKKITALAKAYSIENGHTPTLYPQEIFGLLNHALKLVKESKLTLQLFDKYMKIHSDTSMAHRSMYLRFFKLTGVKSSDLQRQVRALYGAAITIILILLAERKHELSLTKEEDVIDLLNKDLDILVGLEMKTAGTITGKKTERAVIQEVKDALNVILELTKYTKEKSRLETILLKLPFSHSVNGTGEKSFYLTTNGLYMVLRYFANSAKFNRVDLRPHMFRRAYAMLWTWRYEIGDLEELRLMLKHNSLNFTQKYTDDENVWEFMGKNEQDLAFDLLNRAFQRKIVVAGKMSETLERYSRIIQAKSTLLDAVTIADHIDDIIINTGLRVVAHADGFCFINHTSLENALCRTEGIGLDPVKRKDTICMKCPNFATDNSRKSYWEKRIKLHQEVVESSKNEQLIEGSKQFIKKAEKILKDIA</sequence>
<protein>
    <recommendedName>
        <fullName evidence="4">Integrase</fullName>
    </recommendedName>
</protein>
<dbReference type="EMBL" id="NGEL01000060">
    <property type="protein sequence ID" value="OTM90769.1"/>
    <property type="molecule type" value="Genomic_DNA"/>
</dbReference>